<dbReference type="EnsemblMetazoa" id="XM_014385724.1">
    <property type="protein sequence ID" value="XP_014241210.1"/>
    <property type="gene ID" value="LOC106661949"/>
</dbReference>
<dbReference type="EC" id="1.16.3.1" evidence="6"/>
<reference evidence="8" key="1">
    <citation type="submission" date="2022-01" db="UniProtKB">
        <authorList>
            <consortium name="EnsemblMetazoa"/>
        </authorList>
    </citation>
    <scope>IDENTIFICATION</scope>
</reference>
<accession>A0A8I6RDH3</accession>
<dbReference type="GO" id="GO:0005737">
    <property type="term" value="C:cytoplasm"/>
    <property type="evidence" value="ECO:0007669"/>
    <property type="project" value="TreeGrafter"/>
</dbReference>
<evidence type="ECO:0000256" key="3">
    <source>
        <dbReference type="ARBA" id="ARBA00022723"/>
    </source>
</evidence>
<evidence type="ECO:0000313" key="8">
    <source>
        <dbReference type="EnsemblMetazoa" id="XP_014241210.1"/>
    </source>
</evidence>
<evidence type="ECO:0000256" key="1">
    <source>
        <dbReference type="ARBA" id="ARBA00007513"/>
    </source>
</evidence>
<feature type="domain" description="Ferritin-like diiron" evidence="7">
    <location>
        <begin position="53"/>
        <end position="201"/>
    </location>
</feature>
<feature type="binding site" evidence="5">
    <location>
        <position position="149"/>
    </location>
    <ligand>
        <name>Fe cation</name>
        <dbReference type="ChEBI" id="CHEBI:24875"/>
        <label>1</label>
    </ligand>
</feature>
<proteinExistence type="inferred from homology"/>
<dbReference type="GO" id="GO:0004322">
    <property type="term" value="F:ferroxidase activity"/>
    <property type="evidence" value="ECO:0007669"/>
    <property type="project" value="UniProtKB-EC"/>
</dbReference>
<dbReference type="PANTHER" id="PTHR11431">
    <property type="entry name" value="FERRITIN"/>
    <property type="match status" value="1"/>
</dbReference>
<protein>
    <recommendedName>
        <fullName evidence="6">Ferritin</fullName>
        <ecNumber evidence="6">1.16.3.1</ecNumber>
    </recommendedName>
</protein>
<dbReference type="InterPro" id="IPR001519">
    <property type="entry name" value="Ferritin"/>
</dbReference>
<evidence type="ECO:0000256" key="4">
    <source>
        <dbReference type="ARBA" id="ARBA00023004"/>
    </source>
</evidence>
<dbReference type="PROSITE" id="PS50905">
    <property type="entry name" value="FERRITIN_LIKE"/>
    <property type="match status" value="1"/>
</dbReference>
<keyword evidence="3 5" id="KW-0479">Metal-binding</keyword>
<dbReference type="InterPro" id="IPR009078">
    <property type="entry name" value="Ferritin-like_SF"/>
</dbReference>
<dbReference type="GO" id="GO:0006826">
    <property type="term" value="P:iron ion transport"/>
    <property type="evidence" value="ECO:0007669"/>
    <property type="project" value="InterPro"/>
</dbReference>
<feature type="binding site" evidence="5">
    <location>
        <position position="108"/>
    </location>
    <ligand>
        <name>Fe cation</name>
        <dbReference type="ChEBI" id="CHEBI:24875"/>
        <label>2</label>
    </ligand>
</feature>
<comment type="similarity">
    <text evidence="1 6">Belongs to the ferritin family.</text>
</comment>
<evidence type="ECO:0000256" key="2">
    <source>
        <dbReference type="ARBA" id="ARBA00022434"/>
    </source>
</evidence>
<comment type="catalytic activity">
    <reaction evidence="6">
        <text>4 Fe(2+) + O2 + 4 H(+) = 4 Fe(3+) + 2 H2O</text>
        <dbReference type="Rhea" id="RHEA:11148"/>
        <dbReference type="ChEBI" id="CHEBI:15377"/>
        <dbReference type="ChEBI" id="CHEBI:15378"/>
        <dbReference type="ChEBI" id="CHEBI:15379"/>
        <dbReference type="ChEBI" id="CHEBI:29033"/>
        <dbReference type="ChEBI" id="CHEBI:29034"/>
        <dbReference type="EC" id="1.16.3.1"/>
    </reaction>
</comment>
<evidence type="ECO:0000313" key="9">
    <source>
        <dbReference type="Proteomes" id="UP000494040"/>
    </source>
</evidence>
<dbReference type="GO" id="GO:0006879">
    <property type="term" value="P:intracellular iron ion homeostasis"/>
    <property type="evidence" value="ECO:0007669"/>
    <property type="project" value="UniProtKB-KW"/>
</dbReference>
<dbReference type="Gene3D" id="1.20.1260.10">
    <property type="match status" value="1"/>
</dbReference>
<sequence>MLLNIYFNLWKFNPNKLSLQNFSKQSLLIQKRKRSSSDSNKCSNEVKASATRYNFHEECEKAINDQINKELSAGYLYLNMASVFSHDTIALPGFHAMFSFNAKDEVEHAMKLVHYQNLRGGRLKLYAIQPPEEEIWNPTSAVTISLNTEKNVLDSLIKVAEKGNEHGDINLEDFITTQFLPEQYEALKFLGSLLAQIKRVQDGEGLFMLDLDLLKTYRKKIKK</sequence>
<feature type="binding site" evidence="5">
    <location>
        <position position="70"/>
    </location>
    <ligand>
        <name>Fe cation</name>
        <dbReference type="ChEBI" id="CHEBI:24875"/>
        <label>1</label>
    </ligand>
</feature>
<organism evidence="8 9">
    <name type="scientific">Cimex lectularius</name>
    <name type="common">Bed bug</name>
    <name type="synonym">Acanthia lectularia</name>
    <dbReference type="NCBI Taxonomy" id="79782"/>
    <lineage>
        <taxon>Eukaryota</taxon>
        <taxon>Metazoa</taxon>
        <taxon>Ecdysozoa</taxon>
        <taxon>Arthropoda</taxon>
        <taxon>Hexapoda</taxon>
        <taxon>Insecta</taxon>
        <taxon>Pterygota</taxon>
        <taxon>Neoptera</taxon>
        <taxon>Paraneoptera</taxon>
        <taxon>Hemiptera</taxon>
        <taxon>Heteroptera</taxon>
        <taxon>Panheteroptera</taxon>
        <taxon>Cimicomorpha</taxon>
        <taxon>Cimicidae</taxon>
        <taxon>Cimex</taxon>
    </lineage>
</organism>
<dbReference type="RefSeq" id="XP_014241210.1">
    <property type="nucleotide sequence ID" value="XM_014385724.1"/>
</dbReference>
<dbReference type="OMA" id="GFMEDQM"/>
<dbReference type="AlphaFoldDB" id="A0A8I6RDH3"/>
<dbReference type="GO" id="GO:0008198">
    <property type="term" value="F:ferrous iron binding"/>
    <property type="evidence" value="ECO:0007669"/>
    <property type="project" value="TreeGrafter"/>
</dbReference>
<evidence type="ECO:0000256" key="6">
    <source>
        <dbReference type="RuleBase" id="RU361145"/>
    </source>
</evidence>
<dbReference type="Pfam" id="PF00210">
    <property type="entry name" value="Ferritin"/>
    <property type="match status" value="1"/>
</dbReference>
<feature type="binding site" evidence="5">
    <location>
        <position position="105"/>
    </location>
    <ligand>
        <name>Fe cation</name>
        <dbReference type="ChEBI" id="CHEBI:24875"/>
        <label>1</label>
    </ligand>
</feature>
<dbReference type="KEGG" id="clec:106661949"/>
<dbReference type="GO" id="GO:0008199">
    <property type="term" value="F:ferric iron binding"/>
    <property type="evidence" value="ECO:0007669"/>
    <property type="project" value="InterPro"/>
</dbReference>
<keyword evidence="6" id="KW-0560">Oxidoreductase</keyword>
<feature type="binding site" evidence="5">
    <location>
        <position position="183"/>
    </location>
    <ligand>
        <name>Fe cation</name>
        <dbReference type="ChEBI" id="CHEBI:24875"/>
        <label>1</label>
    </ligand>
</feature>
<comment type="function">
    <text evidence="6">Stores iron in a soluble, non-toxic, readily available form. Important for iron homeostasis. Iron is taken up in the ferrous form and deposited as ferric hydroxides after oxidation.</text>
</comment>
<dbReference type="InterPro" id="IPR008331">
    <property type="entry name" value="Ferritin_DPS_dom"/>
</dbReference>
<keyword evidence="2 6" id="KW-0409">Iron storage</keyword>
<dbReference type="PANTHER" id="PTHR11431:SF75">
    <property type="entry name" value="FERRITIN"/>
    <property type="match status" value="1"/>
</dbReference>
<evidence type="ECO:0000259" key="7">
    <source>
        <dbReference type="PROSITE" id="PS50905"/>
    </source>
</evidence>
<keyword evidence="9" id="KW-1185">Reference proteome</keyword>
<dbReference type="OrthoDB" id="6618190at2759"/>
<dbReference type="InterPro" id="IPR009040">
    <property type="entry name" value="Ferritin-like_diiron"/>
</dbReference>
<evidence type="ECO:0000256" key="5">
    <source>
        <dbReference type="PIRSR" id="PIRSR601519-1"/>
    </source>
</evidence>
<dbReference type="Proteomes" id="UP000494040">
    <property type="component" value="Unassembled WGS sequence"/>
</dbReference>
<name>A0A8I6RDH3_CIMLE</name>
<dbReference type="SUPFAM" id="SSF47240">
    <property type="entry name" value="Ferritin-like"/>
    <property type="match status" value="1"/>
</dbReference>
<keyword evidence="4 5" id="KW-0408">Iron</keyword>
<dbReference type="GeneID" id="106661949"/>
<dbReference type="CDD" id="cd01056">
    <property type="entry name" value="Euk_Ferritin"/>
    <property type="match status" value="1"/>
</dbReference>
<dbReference type="InterPro" id="IPR012347">
    <property type="entry name" value="Ferritin-like"/>
</dbReference>